<accession>A0A640S0C7</accession>
<dbReference type="GO" id="GO:1902600">
    <property type="term" value="P:proton transmembrane transport"/>
    <property type="evidence" value="ECO:0007669"/>
    <property type="project" value="InterPro"/>
</dbReference>
<dbReference type="InterPro" id="IPR006153">
    <property type="entry name" value="Cation/H_exchanger_TM"/>
</dbReference>
<feature type="transmembrane region" description="Helical" evidence="8">
    <location>
        <begin position="34"/>
        <end position="55"/>
    </location>
</feature>
<evidence type="ECO:0000256" key="2">
    <source>
        <dbReference type="ARBA" id="ARBA00022448"/>
    </source>
</evidence>
<proteinExistence type="predicted"/>
<name>A0A640S0C7_9ACTN</name>
<evidence type="ECO:0000256" key="3">
    <source>
        <dbReference type="ARBA" id="ARBA00022692"/>
    </source>
</evidence>
<feature type="transmembrane region" description="Helical" evidence="8">
    <location>
        <begin position="67"/>
        <end position="86"/>
    </location>
</feature>
<evidence type="ECO:0000313" key="10">
    <source>
        <dbReference type="EMBL" id="GFE03856.1"/>
    </source>
</evidence>
<evidence type="ECO:0000259" key="9">
    <source>
        <dbReference type="Pfam" id="PF00999"/>
    </source>
</evidence>
<feature type="transmembrane region" description="Helical" evidence="8">
    <location>
        <begin position="6"/>
        <end position="27"/>
    </location>
</feature>
<dbReference type="Gene3D" id="1.20.1530.20">
    <property type="match status" value="1"/>
</dbReference>
<feature type="transmembrane region" description="Helical" evidence="8">
    <location>
        <begin position="225"/>
        <end position="258"/>
    </location>
</feature>
<evidence type="ECO:0000313" key="11">
    <source>
        <dbReference type="Proteomes" id="UP000435837"/>
    </source>
</evidence>
<evidence type="ECO:0000256" key="5">
    <source>
        <dbReference type="ARBA" id="ARBA00023065"/>
    </source>
</evidence>
<dbReference type="GO" id="GO:0016020">
    <property type="term" value="C:membrane"/>
    <property type="evidence" value="ECO:0007669"/>
    <property type="project" value="UniProtKB-SubCell"/>
</dbReference>
<reference evidence="10 11" key="1">
    <citation type="submission" date="2019-12" db="EMBL/GenBank/DDBJ databases">
        <title>Whole genome shotgun sequence of Streptomyces caniferus NBRC 15389.</title>
        <authorList>
            <person name="Ichikawa N."/>
            <person name="Kimura A."/>
            <person name="Kitahashi Y."/>
            <person name="Komaki H."/>
            <person name="Tamura T."/>
        </authorList>
    </citation>
    <scope>NUCLEOTIDE SEQUENCE [LARGE SCALE GENOMIC DNA]</scope>
    <source>
        <strain evidence="10 11">NBRC 15389</strain>
    </source>
</reference>
<dbReference type="GO" id="GO:0015297">
    <property type="term" value="F:antiporter activity"/>
    <property type="evidence" value="ECO:0007669"/>
    <property type="project" value="InterPro"/>
</dbReference>
<feature type="transmembrane region" description="Helical" evidence="8">
    <location>
        <begin position="193"/>
        <end position="213"/>
    </location>
</feature>
<dbReference type="PANTHER" id="PTHR32468:SF0">
    <property type="entry name" value="K(+)_H(+) ANTIPORTER 1"/>
    <property type="match status" value="1"/>
</dbReference>
<keyword evidence="4 8" id="KW-1133">Transmembrane helix</keyword>
<dbReference type="InterPro" id="IPR050794">
    <property type="entry name" value="CPA2_transporter"/>
</dbReference>
<evidence type="ECO:0000256" key="4">
    <source>
        <dbReference type="ARBA" id="ARBA00022989"/>
    </source>
</evidence>
<comment type="caution">
    <text evidence="10">The sequence shown here is derived from an EMBL/GenBank/DDBJ whole genome shotgun (WGS) entry which is preliminary data.</text>
</comment>
<dbReference type="Proteomes" id="UP000435837">
    <property type="component" value="Unassembled WGS sequence"/>
</dbReference>
<comment type="subcellular location">
    <subcellularLocation>
        <location evidence="1">Membrane</location>
        <topology evidence="1">Multi-pass membrane protein</topology>
    </subcellularLocation>
</comment>
<evidence type="ECO:0000256" key="7">
    <source>
        <dbReference type="SAM" id="MobiDB-lite"/>
    </source>
</evidence>
<keyword evidence="6 8" id="KW-0472">Membrane</keyword>
<dbReference type="InterPro" id="IPR038770">
    <property type="entry name" value="Na+/solute_symporter_sf"/>
</dbReference>
<keyword evidence="5" id="KW-0406">Ion transport</keyword>
<organism evidence="10 11">
    <name type="scientific">Streptomyces caniferus</name>
    <dbReference type="NCBI Taxonomy" id="285557"/>
    <lineage>
        <taxon>Bacteria</taxon>
        <taxon>Bacillati</taxon>
        <taxon>Actinomycetota</taxon>
        <taxon>Actinomycetes</taxon>
        <taxon>Kitasatosporales</taxon>
        <taxon>Streptomycetaceae</taxon>
        <taxon>Streptomyces</taxon>
    </lineage>
</organism>
<dbReference type="PANTHER" id="PTHR32468">
    <property type="entry name" value="CATION/H + ANTIPORTER"/>
    <property type="match status" value="1"/>
</dbReference>
<dbReference type="RefSeq" id="WP_159468914.1">
    <property type="nucleotide sequence ID" value="NZ_BAAATH010000014.1"/>
</dbReference>
<gene>
    <name evidence="10" type="ORF">Scani_01240</name>
</gene>
<feature type="transmembrane region" description="Helical" evidence="8">
    <location>
        <begin position="165"/>
        <end position="187"/>
    </location>
</feature>
<protein>
    <recommendedName>
        <fullName evidence="9">Cation/H+ exchanger transmembrane domain-containing protein</fullName>
    </recommendedName>
</protein>
<feature type="transmembrane region" description="Helical" evidence="8">
    <location>
        <begin position="133"/>
        <end position="153"/>
    </location>
</feature>
<keyword evidence="3 8" id="KW-0812">Transmembrane</keyword>
<evidence type="ECO:0000256" key="8">
    <source>
        <dbReference type="SAM" id="Phobius"/>
    </source>
</evidence>
<dbReference type="AlphaFoldDB" id="A0A640S0C7"/>
<feature type="region of interest" description="Disordered" evidence="7">
    <location>
        <begin position="398"/>
        <end position="421"/>
    </location>
</feature>
<dbReference type="OrthoDB" id="9793589at2"/>
<feature type="domain" description="Cation/H+ exchanger transmembrane" evidence="9">
    <location>
        <begin position="19"/>
        <end position="394"/>
    </location>
</feature>
<feature type="compositionally biased region" description="Low complexity" evidence="7">
    <location>
        <begin position="406"/>
        <end position="421"/>
    </location>
</feature>
<evidence type="ECO:0000256" key="6">
    <source>
        <dbReference type="ARBA" id="ARBA00023136"/>
    </source>
</evidence>
<feature type="transmembrane region" description="Helical" evidence="8">
    <location>
        <begin position="98"/>
        <end position="121"/>
    </location>
</feature>
<dbReference type="Pfam" id="PF00999">
    <property type="entry name" value="Na_H_Exchanger"/>
    <property type="match status" value="1"/>
</dbReference>
<keyword evidence="2" id="KW-0813">Transport</keyword>
<sequence>MTSSQIAAFFLDVALIAVMAWVGGTVARRCGQPAVIGEIVAGILLGPTLLHGSFTETVFPLEVRSELGALADIGLILFMFALGMEFDWSAKRSVRRTSLSIAACAMVVPFAAGAGLGLWWGPGQASASKLDHVLFMGIALSVTAFPVLARIIEDRGISRTPLGQLAVASAALCDIFAWVLLGVVMLLCGSGAPWRLIWFVPYVILMITVIRPLLRRVMRRTSSELDIIVSFVGVLASSAATEWMGLHFIFGAFVFGVVRAHAKRGLPEKVDVRLRQGLGSLGSRLFMPIYFVVAGWKVDLSSLGPSQLLDLSVLLVAATATKFLAAAGAARLSGMSPRESAAIGALMNTRGLTELIVLTAGHEMGLLDDSMYTLLVAMAVLTTMCTGPILKRLLPPADRSGPDVSAAPAALPAEPGPARAQ</sequence>
<dbReference type="EMBL" id="BLIN01000001">
    <property type="protein sequence ID" value="GFE03856.1"/>
    <property type="molecule type" value="Genomic_DNA"/>
</dbReference>
<evidence type="ECO:0000256" key="1">
    <source>
        <dbReference type="ARBA" id="ARBA00004141"/>
    </source>
</evidence>